<keyword evidence="1" id="KW-0732">Signal</keyword>
<evidence type="ECO:0000313" key="3">
    <source>
        <dbReference type="EMBL" id="SHF53339.1"/>
    </source>
</evidence>
<dbReference type="InterPro" id="IPR005546">
    <property type="entry name" value="Autotransporte_beta"/>
</dbReference>
<sequence length="1205" mass="126918">MKKKVMLCITTLFLLLFAAQVAVADRTVEVEIPDTQTSYVNSGTLDLSEFDSSLSKISTVFAEPSATALDFYNQASGIIRASATVGSATSDDVFAQPFGVQIGYEEDDTYYTRNVGTFENHGWISADGTCGDANAYADIDDGDEVDNDAITIYGTVETFLNTGTISAVATSGSALNGGELDLDPDGVDFNLWVNSFENSGTIMSTARSGDATGSDSRLDPDAEGVNFDDGVTTFSNLTNGIISASATAGNATNGGRIDADINGIDFSDGVVVDSFANEGTISASATTGGGNNATIYVDSKGIDFDDGTVHLFANTGSISTSAATNDMSRTLIDLNSYGIDFESATVGTFSNSGTIFAASTSGNSTSGNSSLQAAGLLAHSFSSFTNSGAISALASVGDSFDLSAVFTFTWGTLSYDSVGTFTNRGTISASASTGDAHSSWVEVYSYGSVFWDTVDTFSNSGMISASTTTGDANVSEIFAESVGLNVSGTVGTFTNTGTISALTAAGKNGGDGRIYVEASGVITHSPVTSMTNSGTVETSSFAVAGDRVSSQSVAFSINQVDSFTNTGTIRSSAIADGCAEVSNSVESYGVESTHLGDFTNAGDIDVYAEAIFSNESEDVSIESAGVLVEGARSVEDFLNTGTIHVEAFANGTAAAHLELSAYAAYLTALGNFTNTGTIQVDVTDGFGADVIDTAALAVKYSDDATVVNHGTMKVALDLPSDIQEDAVNAAVFQVSGSNVTLTNDGFTWVESNVTVPNLRTLTIADSSVVTLEDAFAITFGTPGITPDTRPIFVEEASSIDLNGATLIARADSRNIRLNVPYYLLQSDDEDGVQNQWGGLEKGFTNSQFTVNWYGEDRGTNSAVIFQYQPSPDSIGPALGTLGGNLLIANFHQLFVLTAPFTSPFFAKAEEMQPILLAAGAVSDASPFYGRKLEQNRSFWAMPLYAYVSDSGIGFDSESYGLALGAGGQITDAFSMNVYAGVVDSDIDYNVEGASTGDQEILLGGITTQYRMTDKYYVRMNAEAYKAGNDYAGRTGFNYYLRETADYDSWGVSAEVVAGGVFAVREGWIFPELGVSFGHHEAESFWTTVEADTSFERRYEPDDTNTWKLIAGLNGLVPFGGNNHFYGLVRLEHALGDNDISVVNWIRGDSTARTKLEKDVAATTVTSQVGVNLRVRENLSLDLGLRTDFNADYEAFAGKLRLKYLF</sequence>
<evidence type="ECO:0000259" key="2">
    <source>
        <dbReference type="PROSITE" id="PS51208"/>
    </source>
</evidence>
<dbReference type="OrthoDB" id="9780507at2"/>
<feature type="chain" id="PRO_5012138134" description="Autotransporter domain-containing protein" evidence="1">
    <location>
        <begin position="25"/>
        <end position="1205"/>
    </location>
</feature>
<dbReference type="InterPro" id="IPR036709">
    <property type="entry name" value="Autotransporte_beta_dom_sf"/>
</dbReference>
<dbReference type="Pfam" id="PF03797">
    <property type="entry name" value="Autotransporter"/>
    <property type="match status" value="1"/>
</dbReference>
<evidence type="ECO:0000256" key="1">
    <source>
        <dbReference type="SAM" id="SignalP"/>
    </source>
</evidence>
<reference evidence="4" key="1">
    <citation type="submission" date="2016-11" db="EMBL/GenBank/DDBJ databases">
        <authorList>
            <person name="Varghese N."/>
            <person name="Submissions S."/>
        </authorList>
    </citation>
    <scope>NUCLEOTIDE SEQUENCE [LARGE SCALE GENOMIC DNA]</scope>
    <source>
        <strain evidence="4">DSM 9756</strain>
    </source>
</reference>
<feature type="domain" description="Autotransporter" evidence="2">
    <location>
        <begin position="931"/>
        <end position="1205"/>
    </location>
</feature>
<dbReference type="Proteomes" id="UP000184076">
    <property type="component" value="Unassembled WGS sequence"/>
</dbReference>
<proteinExistence type="predicted"/>
<dbReference type="Gene3D" id="2.40.128.130">
    <property type="entry name" value="Autotransporter beta-domain"/>
    <property type="match status" value="1"/>
</dbReference>
<dbReference type="SMART" id="SM00869">
    <property type="entry name" value="Autotransporter"/>
    <property type="match status" value="1"/>
</dbReference>
<dbReference type="RefSeq" id="WP_073039237.1">
    <property type="nucleotide sequence ID" value="NZ_FQVB01000020.1"/>
</dbReference>
<gene>
    <name evidence="3" type="ORF">SAMN02745206_02183</name>
</gene>
<accession>A0A1M5CF65</accession>
<evidence type="ECO:0000313" key="4">
    <source>
        <dbReference type="Proteomes" id="UP000184076"/>
    </source>
</evidence>
<keyword evidence="4" id="KW-1185">Reference proteome</keyword>
<dbReference type="EMBL" id="FQVB01000020">
    <property type="protein sequence ID" value="SHF53339.1"/>
    <property type="molecule type" value="Genomic_DNA"/>
</dbReference>
<feature type="signal peptide" evidence="1">
    <location>
        <begin position="1"/>
        <end position="24"/>
    </location>
</feature>
<name>A0A1M5CF65_9BACT</name>
<dbReference type="STRING" id="1121391.SAMN02745206_02183"/>
<organism evidence="3 4">
    <name type="scientific">Desulfacinum infernum DSM 9756</name>
    <dbReference type="NCBI Taxonomy" id="1121391"/>
    <lineage>
        <taxon>Bacteria</taxon>
        <taxon>Pseudomonadati</taxon>
        <taxon>Thermodesulfobacteriota</taxon>
        <taxon>Syntrophobacteria</taxon>
        <taxon>Syntrophobacterales</taxon>
        <taxon>Syntrophobacteraceae</taxon>
        <taxon>Desulfacinum</taxon>
    </lineage>
</organism>
<protein>
    <recommendedName>
        <fullName evidence="2">Autotransporter domain-containing protein</fullName>
    </recommendedName>
</protein>
<dbReference type="AlphaFoldDB" id="A0A1M5CF65"/>
<dbReference type="SUPFAM" id="SSF103515">
    <property type="entry name" value="Autotransporter"/>
    <property type="match status" value="1"/>
</dbReference>
<dbReference type="PROSITE" id="PS51208">
    <property type="entry name" value="AUTOTRANSPORTER"/>
    <property type="match status" value="1"/>
</dbReference>